<dbReference type="AlphaFoldDB" id="A0A4R9AZS9"/>
<evidence type="ECO:0000313" key="3">
    <source>
        <dbReference type="EMBL" id="TFD72660.1"/>
    </source>
</evidence>
<keyword evidence="2" id="KW-0472">Membrane</keyword>
<reference evidence="3 4" key="1">
    <citation type="submission" date="2019-03" db="EMBL/GenBank/DDBJ databases">
        <title>Genomics of glacier-inhabiting Cryobacterium strains.</title>
        <authorList>
            <person name="Liu Q."/>
            <person name="Xin Y.-H."/>
        </authorList>
    </citation>
    <scope>NUCLEOTIDE SEQUENCE [LARGE SCALE GENOMIC DNA]</scope>
    <source>
        <strain evidence="3 4">Hz16</strain>
    </source>
</reference>
<evidence type="ECO:0000256" key="1">
    <source>
        <dbReference type="SAM" id="MobiDB-lite"/>
    </source>
</evidence>
<accession>A0A4R9AZS9</accession>
<name>A0A4R9AZS9_9MICO</name>
<keyword evidence="4" id="KW-1185">Reference proteome</keyword>
<gene>
    <name evidence="3" type="ORF">E3T50_04870</name>
</gene>
<evidence type="ECO:0000313" key="4">
    <source>
        <dbReference type="Proteomes" id="UP000297983"/>
    </source>
</evidence>
<sequence>MPGITQTTATGSAEATHDLGTSPTDIDGVFYVSGVTAAPVTDFGPGGGDIVLAFTLKNVTTAPVTSHLKFWVTNVFGMQLAAIDDVAVTDLAPAETRTVTATLEGVGQWTVFTGHVLLTPPSEVRGTGLEPVSRDSLIVIPPYFLLVVLASGGALALVLRATRILRRARPTVNMAGVAS</sequence>
<evidence type="ECO:0008006" key="5">
    <source>
        <dbReference type="Google" id="ProtNLM"/>
    </source>
</evidence>
<feature type="region of interest" description="Disordered" evidence="1">
    <location>
        <begin position="1"/>
        <end position="20"/>
    </location>
</feature>
<protein>
    <recommendedName>
        <fullName evidence="5">DUF916 domain-containing protein</fullName>
    </recommendedName>
</protein>
<dbReference type="Proteomes" id="UP000297983">
    <property type="component" value="Unassembled WGS sequence"/>
</dbReference>
<proteinExistence type="predicted"/>
<dbReference type="RefSeq" id="WP_134550838.1">
    <property type="nucleotide sequence ID" value="NZ_SOHL01000008.1"/>
</dbReference>
<dbReference type="EMBL" id="SOHL01000008">
    <property type="protein sequence ID" value="TFD72660.1"/>
    <property type="molecule type" value="Genomic_DNA"/>
</dbReference>
<evidence type="ECO:0000256" key="2">
    <source>
        <dbReference type="SAM" id="Phobius"/>
    </source>
</evidence>
<organism evidence="3 4">
    <name type="scientific">Cryobacterium gelidum</name>
    <dbReference type="NCBI Taxonomy" id="1259164"/>
    <lineage>
        <taxon>Bacteria</taxon>
        <taxon>Bacillati</taxon>
        <taxon>Actinomycetota</taxon>
        <taxon>Actinomycetes</taxon>
        <taxon>Micrococcales</taxon>
        <taxon>Microbacteriaceae</taxon>
        <taxon>Cryobacterium</taxon>
    </lineage>
</organism>
<keyword evidence="2" id="KW-1133">Transmembrane helix</keyword>
<comment type="caution">
    <text evidence="3">The sequence shown here is derived from an EMBL/GenBank/DDBJ whole genome shotgun (WGS) entry which is preliminary data.</text>
</comment>
<feature type="transmembrane region" description="Helical" evidence="2">
    <location>
        <begin position="140"/>
        <end position="159"/>
    </location>
</feature>
<keyword evidence="2" id="KW-0812">Transmembrane</keyword>